<dbReference type="InterPro" id="IPR009053">
    <property type="entry name" value="Prefoldin"/>
</dbReference>
<keyword evidence="2" id="KW-0963">Cytoplasm</keyword>
<proteinExistence type="predicted"/>
<gene>
    <name evidence="5" type="ORF">M0811_14061</name>
</gene>
<keyword evidence="6" id="KW-1185">Reference proteome</keyword>
<evidence type="ECO:0000313" key="6">
    <source>
        <dbReference type="Proteomes" id="UP001149090"/>
    </source>
</evidence>
<feature type="coiled-coil region" evidence="4">
    <location>
        <begin position="81"/>
        <end position="108"/>
    </location>
</feature>
<comment type="caution">
    <text evidence="5">The sequence shown here is derived from an EMBL/GenBank/DDBJ whole genome shotgun (WGS) entry which is preliminary data.</text>
</comment>
<evidence type="ECO:0000256" key="2">
    <source>
        <dbReference type="ARBA" id="ARBA00022490"/>
    </source>
</evidence>
<evidence type="ECO:0000256" key="1">
    <source>
        <dbReference type="ARBA" id="ARBA00004496"/>
    </source>
</evidence>
<dbReference type="SUPFAM" id="SSF46579">
    <property type="entry name" value="Prefoldin"/>
    <property type="match status" value="1"/>
</dbReference>
<keyword evidence="4" id="KW-0175">Coiled coil</keyword>
<dbReference type="Gene3D" id="1.10.287.370">
    <property type="match status" value="1"/>
</dbReference>
<dbReference type="PANTHER" id="PTHR21162">
    <property type="entry name" value="P53 AND DNA DAMAGE-REGULATED PROTEIN"/>
    <property type="match status" value="1"/>
</dbReference>
<name>A0A9Q0LUY2_ANAIG</name>
<keyword evidence="3" id="KW-0143">Chaperone</keyword>
<dbReference type="OrthoDB" id="20282at2759"/>
<evidence type="ECO:0000313" key="5">
    <source>
        <dbReference type="EMBL" id="KAJ5080466.1"/>
    </source>
</evidence>
<protein>
    <submittedName>
        <fullName evidence="5">P53 and DNA damage-regulated protein</fullName>
    </submittedName>
</protein>
<dbReference type="AlphaFoldDB" id="A0A9Q0LUY2"/>
<dbReference type="GO" id="GO:0005737">
    <property type="term" value="C:cytoplasm"/>
    <property type="evidence" value="ECO:0007669"/>
    <property type="project" value="UniProtKB-SubCell"/>
</dbReference>
<dbReference type="CDD" id="cd22860">
    <property type="entry name" value="PDRG1"/>
    <property type="match status" value="1"/>
</dbReference>
<accession>A0A9Q0LUY2</accession>
<organism evidence="5 6">
    <name type="scientific">Anaeramoeba ignava</name>
    <name type="common">Anaerobic marine amoeba</name>
    <dbReference type="NCBI Taxonomy" id="1746090"/>
    <lineage>
        <taxon>Eukaryota</taxon>
        <taxon>Metamonada</taxon>
        <taxon>Anaeramoebidae</taxon>
        <taxon>Anaeramoeba</taxon>
    </lineage>
</organism>
<dbReference type="PANTHER" id="PTHR21162:SF0">
    <property type="entry name" value="P53 AND DNA DAMAGE-REGULATED PROTEIN 1"/>
    <property type="match status" value="1"/>
</dbReference>
<dbReference type="InterPro" id="IPR030482">
    <property type="entry name" value="PDRG1"/>
</dbReference>
<sequence>MTDFENLQKKLIQMELLAEEILVEKHTLIEFDKKRQSNRESLDIIQHQSEKIKNKKIWLCLGEFFIKVPKENAKEYIKKDQKNFNQEIKRLQESIKEKSDELYKMQGDENKMKGFFLKPINKKEN</sequence>
<reference evidence="5" key="1">
    <citation type="submission" date="2022-10" db="EMBL/GenBank/DDBJ databases">
        <title>Novel sulphate-reducing endosymbionts in the free-living metamonad Anaeramoeba.</title>
        <authorList>
            <person name="Jerlstrom-Hultqvist J."/>
            <person name="Cepicka I."/>
            <person name="Gallot-Lavallee L."/>
            <person name="Salas-Leiva D."/>
            <person name="Curtis B.A."/>
            <person name="Zahonova K."/>
            <person name="Pipaliya S."/>
            <person name="Dacks J."/>
            <person name="Roger A.J."/>
        </authorList>
    </citation>
    <scope>NUCLEOTIDE SEQUENCE</scope>
    <source>
        <strain evidence="5">BMAN</strain>
    </source>
</reference>
<comment type="subcellular location">
    <subcellularLocation>
        <location evidence="1">Cytoplasm</location>
    </subcellularLocation>
</comment>
<dbReference type="OMA" id="DEKAMVC"/>
<evidence type="ECO:0000256" key="4">
    <source>
        <dbReference type="SAM" id="Coils"/>
    </source>
</evidence>
<dbReference type="Proteomes" id="UP001149090">
    <property type="component" value="Unassembled WGS sequence"/>
</dbReference>
<evidence type="ECO:0000256" key="3">
    <source>
        <dbReference type="ARBA" id="ARBA00023186"/>
    </source>
</evidence>
<dbReference type="EMBL" id="JAPDFW010000010">
    <property type="protein sequence ID" value="KAJ5080466.1"/>
    <property type="molecule type" value="Genomic_DNA"/>
</dbReference>